<dbReference type="HOGENOM" id="CLU_009273_0_1_9"/>
<dbReference type="InterPro" id="IPR013785">
    <property type="entry name" value="Aldolase_TIM"/>
</dbReference>
<dbReference type="GO" id="GO:0061798">
    <property type="term" value="F:GTP 3',8'-cyclase activity"/>
    <property type="evidence" value="ECO:0007669"/>
    <property type="project" value="UniProtKB-UniRule"/>
</dbReference>
<keyword evidence="7 12" id="KW-0411">Iron-sulfur</keyword>
<comment type="similarity">
    <text evidence="12">Belongs to the radical SAM superfamily. MoaA family.</text>
</comment>
<feature type="domain" description="Radical SAM core" evidence="13">
    <location>
        <begin position="7"/>
        <end position="232"/>
    </location>
</feature>
<feature type="binding site" evidence="12">
    <location>
        <position position="29"/>
    </location>
    <ligand>
        <name>S-adenosyl-L-methionine</name>
        <dbReference type="ChEBI" id="CHEBI:59789"/>
    </ligand>
</feature>
<dbReference type="AlphaFoldDB" id="B8I2G3"/>
<dbReference type="PANTHER" id="PTHR22960:SF0">
    <property type="entry name" value="MOLYBDENUM COFACTOR BIOSYNTHESIS PROTEIN 1"/>
    <property type="match status" value="1"/>
</dbReference>
<name>B8I2G3_RUMCH</name>
<feature type="binding site" evidence="12">
    <location>
        <position position="272"/>
    </location>
    <ligand>
        <name>[4Fe-4S] cluster</name>
        <dbReference type="ChEBI" id="CHEBI:49883"/>
        <label>2</label>
        <note>4Fe-4S-substrate</note>
    </ligand>
</feature>
<comment type="caution">
    <text evidence="12">Lacks conserved residue(s) required for the propagation of feature annotation.</text>
</comment>
<dbReference type="Pfam" id="PF04055">
    <property type="entry name" value="Radical_SAM"/>
    <property type="match status" value="1"/>
</dbReference>
<dbReference type="SFLD" id="SFLDG01067">
    <property type="entry name" value="SPASM/twitch_domain_containing"/>
    <property type="match status" value="1"/>
</dbReference>
<dbReference type="SFLD" id="SFLDG01383">
    <property type="entry name" value="cyclic_pyranopterin_phosphate"/>
    <property type="match status" value="1"/>
</dbReference>
<feature type="binding site" evidence="12">
    <location>
        <position position="16"/>
    </location>
    <ligand>
        <name>GTP</name>
        <dbReference type="ChEBI" id="CHEBI:37565"/>
    </ligand>
</feature>
<evidence type="ECO:0000256" key="2">
    <source>
        <dbReference type="ARBA" id="ARBA00022485"/>
    </source>
</evidence>
<dbReference type="NCBIfam" id="TIGR02666">
    <property type="entry name" value="moaA"/>
    <property type="match status" value="1"/>
</dbReference>
<dbReference type="GO" id="GO:0005525">
    <property type="term" value="F:GTP binding"/>
    <property type="evidence" value="ECO:0007669"/>
    <property type="project" value="UniProtKB-UniRule"/>
</dbReference>
<dbReference type="GO" id="GO:0006777">
    <property type="term" value="P:Mo-molybdopterin cofactor biosynthetic process"/>
    <property type="evidence" value="ECO:0007669"/>
    <property type="project" value="UniProtKB-UniRule"/>
</dbReference>
<evidence type="ECO:0000313" key="14">
    <source>
        <dbReference type="EMBL" id="ACL75956.1"/>
    </source>
</evidence>
<dbReference type="GO" id="GO:1904047">
    <property type="term" value="F:S-adenosyl-L-methionine binding"/>
    <property type="evidence" value="ECO:0007669"/>
    <property type="project" value="UniProtKB-UniRule"/>
</dbReference>
<feature type="binding site" evidence="12">
    <location>
        <position position="158"/>
    </location>
    <ligand>
        <name>GTP</name>
        <dbReference type="ChEBI" id="CHEBI:37565"/>
    </ligand>
</feature>
<dbReference type="Proteomes" id="UP000001349">
    <property type="component" value="Chromosome"/>
</dbReference>
<dbReference type="PROSITE" id="PS51918">
    <property type="entry name" value="RADICAL_SAM"/>
    <property type="match status" value="1"/>
</dbReference>
<evidence type="ECO:0000313" key="15">
    <source>
        <dbReference type="Proteomes" id="UP000001349"/>
    </source>
</evidence>
<dbReference type="InterPro" id="IPR000385">
    <property type="entry name" value="MoaA_NifB_PqqE_Fe-S-bd_CS"/>
</dbReference>
<feature type="binding site" evidence="12">
    <location>
        <position position="97"/>
    </location>
    <ligand>
        <name>GTP</name>
        <dbReference type="ChEBI" id="CHEBI:37565"/>
    </ligand>
</feature>
<dbReference type="KEGG" id="cce:Ccel_1604"/>
<evidence type="ECO:0000259" key="13">
    <source>
        <dbReference type="PROSITE" id="PS51918"/>
    </source>
</evidence>
<evidence type="ECO:0000256" key="5">
    <source>
        <dbReference type="ARBA" id="ARBA00022741"/>
    </source>
</evidence>
<protein>
    <recommendedName>
        <fullName evidence="1 12">GTP 3',8-cyclase</fullName>
        <ecNumber evidence="1 12">4.1.99.22</ecNumber>
    </recommendedName>
    <alternativeName>
        <fullName evidence="12">Molybdenum cofactor biosynthesis protein A</fullName>
    </alternativeName>
</protein>
<dbReference type="InterPro" id="IPR006638">
    <property type="entry name" value="Elp3/MiaA/NifB-like_rSAM"/>
</dbReference>
<feature type="binding site" evidence="12">
    <location>
        <position position="70"/>
    </location>
    <ligand>
        <name>S-adenosyl-L-methionine</name>
        <dbReference type="ChEBI" id="CHEBI:59789"/>
    </ligand>
</feature>
<feature type="binding site" evidence="12">
    <location>
        <position position="27"/>
    </location>
    <ligand>
        <name>[4Fe-4S] cluster</name>
        <dbReference type="ChEBI" id="CHEBI:49883"/>
        <label>1</label>
        <note>4Fe-4S-S-AdoMet</note>
    </ligand>
</feature>
<dbReference type="CDD" id="cd21117">
    <property type="entry name" value="Twitch_MoaA"/>
    <property type="match status" value="1"/>
</dbReference>
<dbReference type="InterPro" id="IPR040064">
    <property type="entry name" value="MoaA-like"/>
</dbReference>
<dbReference type="OrthoDB" id="9763993at2"/>
<dbReference type="eggNOG" id="COG2896">
    <property type="taxonomic scope" value="Bacteria"/>
</dbReference>
<evidence type="ECO:0000256" key="3">
    <source>
        <dbReference type="ARBA" id="ARBA00022691"/>
    </source>
</evidence>
<dbReference type="EMBL" id="CP001348">
    <property type="protein sequence ID" value="ACL75956.1"/>
    <property type="molecule type" value="Genomic_DNA"/>
</dbReference>
<comment type="subunit">
    <text evidence="12">Monomer and homodimer.</text>
</comment>
<keyword evidence="8 12" id="KW-0342">GTP-binding</keyword>
<dbReference type="CDD" id="cd01335">
    <property type="entry name" value="Radical_SAM"/>
    <property type="match status" value="1"/>
</dbReference>
<dbReference type="STRING" id="394503.Ccel_1604"/>
<feature type="binding site" evidence="12">
    <location>
        <position position="192"/>
    </location>
    <ligand>
        <name>S-adenosyl-L-methionine</name>
        <dbReference type="ChEBI" id="CHEBI:59789"/>
    </ligand>
</feature>
<sequence>MKILIDKYGRKIDYLRISVTDRCNLRCIYCIPQFGVLQTREEDMLSIKEIVSFVKVASSHGIKKIKITGGEPLLRKDIVSLVSCIKEIDSITDISMTTNGVLLKKYASDLKKAGLKKLNISLDSLCSDKYKEITKIGKLKDVLTGIETAMELEFPQVKVNTVIIRDINFDEILDFVRFSTETGITVKFIEYMPTKNSLDGYAKKFVSADEMRFLCSEAYSLLPAVVDGNGPAKYYVIPGTNGTIGFISPLSCKFCSDCNRIRLTSDGRLLSCLYAQECVDIKDSLRKGPDIDEVTKLLYRAIVSKPASHSLTVEDKQMDFCSMMRIGG</sequence>
<evidence type="ECO:0000256" key="8">
    <source>
        <dbReference type="ARBA" id="ARBA00023134"/>
    </source>
</evidence>
<feature type="binding site" evidence="12">
    <location>
        <position position="30"/>
    </location>
    <ligand>
        <name>[4Fe-4S] cluster</name>
        <dbReference type="ChEBI" id="CHEBI:49883"/>
        <label>1</label>
        <note>4Fe-4S-S-AdoMet</note>
    </ligand>
</feature>
<keyword evidence="2 12" id="KW-0004">4Fe-4S</keyword>
<feature type="binding site" evidence="12">
    <location>
        <position position="255"/>
    </location>
    <ligand>
        <name>[4Fe-4S] cluster</name>
        <dbReference type="ChEBI" id="CHEBI:49883"/>
        <label>2</label>
        <note>4Fe-4S-substrate</note>
    </ligand>
</feature>
<dbReference type="SFLD" id="SFLDS00029">
    <property type="entry name" value="Radical_SAM"/>
    <property type="match status" value="1"/>
</dbReference>
<feature type="binding site" evidence="12">
    <location>
        <position position="121"/>
    </location>
    <ligand>
        <name>S-adenosyl-L-methionine</name>
        <dbReference type="ChEBI" id="CHEBI:59789"/>
    </ligand>
</feature>
<feature type="binding site" evidence="12">
    <location>
        <position position="258"/>
    </location>
    <ligand>
        <name>[4Fe-4S] cluster</name>
        <dbReference type="ChEBI" id="CHEBI:49883"/>
        <label>2</label>
        <note>4Fe-4S-substrate</note>
    </ligand>
</feature>
<dbReference type="InterPro" id="IPR007197">
    <property type="entry name" value="rSAM"/>
</dbReference>
<dbReference type="GO" id="GO:0046872">
    <property type="term" value="F:metal ion binding"/>
    <property type="evidence" value="ECO:0007669"/>
    <property type="project" value="UniProtKB-KW"/>
</dbReference>
<dbReference type="Gene3D" id="3.20.20.70">
    <property type="entry name" value="Aldolase class I"/>
    <property type="match status" value="1"/>
</dbReference>
<dbReference type="HAMAP" id="MF_01225_B">
    <property type="entry name" value="MoaA_B"/>
    <property type="match status" value="1"/>
</dbReference>
<dbReference type="NCBIfam" id="NF001199">
    <property type="entry name" value="PRK00164.2-1"/>
    <property type="match status" value="1"/>
</dbReference>
<evidence type="ECO:0000256" key="10">
    <source>
        <dbReference type="ARBA" id="ARBA00023239"/>
    </source>
</evidence>
<dbReference type="InterPro" id="IPR050105">
    <property type="entry name" value="MoCo_biosynth_MoaA/MoaC"/>
</dbReference>
<gene>
    <name evidence="12" type="primary">moaA</name>
    <name evidence="14" type="ordered locus">Ccel_1604</name>
</gene>
<comment type="cofactor">
    <cofactor evidence="12">
        <name>[4Fe-4S] cluster</name>
        <dbReference type="ChEBI" id="CHEBI:49883"/>
    </cofactor>
    <text evidence="12">Binds 2 [4Fe-4S] clusters. Binds 1 [4Fe-4S] cluster coordinated with 3 cysteines and an exchangeable S-adenosyl-L-methionine and 1 [4Fe-4S] cluster coordinated with 3 cysteines and the GTP-derived substrate.</text>
</comment>
<comment type="catalytic activity">
    <reaction evidence="11 12">
        <text>GTP + AH2 + S-adenosyl-L-methionine = (8S)-3',8-cyclo-7,8-dihydroguanosine 5'-triphosphate + 5'-deoxyadenosine + L-methionine + A + H(+)</text>
        <dbReference type="Rhea" id="RHEA:49576"/>
        <dbReference type="ChEBI" id="CHEBI:13193"/>
        <dbReference type="ChEBI" id="CHEBI:15378"/>
        <dbReference type="ChEBI" id="CHEBI:17319"/>
        <dbReference type="ChEBI" id="CHEBI:17499"/>
        <dbReference type="ChEBI" id="CHEBI:37565"/>
        <dbReference type="ChEBI" id="CHEBI:57844"/>
        <dbReference type="ChEBI" id="CHEBI:59789"/>
        <dbReference type="ChEBI" id="CHEBI:131766"/>
        <dbReference type="EC" id="4.1.99.22"/>
    </reaction>
</comment>
<dbReference type="RefSeq" id="WP_015925072.1">
    <property type="nucleotide sequence ID" value="NC_011898.1"/>
</dbReference>
<dbReference type="SFLD" id="SFLDG01386">
    <property type="entry name" value="main_SPASM_domain-containing"/>
    <property type="match status" value="1"/>
</dbReference>
<reference evidence="14 15" key="1">
    <citation type="submission" date="2009-01" db="EMBL/GenBank/DDBJ databases">
        <title>Complete sequence of Clostridium cellulolyticum H10.</title>
        <authorList>
            <consortium name="US DOE Joint Genome Institute"/>
            <person name="Lucas S."/>
            <person name="Copeland A."/>
            <person name="Lapidus A."/>
            <person name="Glavina del Rio T."/>
            <person name="Dalin E."/>
            <person name="Tice H."/>
            <person name="Bruce D."/>
            <person name="Goodwin L."/>
            <person name="Pitluck S."/>
            <person name="Chertkov O."/>
            <person name="Saunders E."/>
            <person name="Brettin T."/>
            <person name="Detter J.C."/>
            <person name="Han C."/>
            <person name="Larimer F."/>
            <person name="Land M."/>
            <person name="Hauser L."/>
            <person name="Kyrpides N."/>
            <person name="Ivanova N."/>
            <person name="Zhou J."/>
            <person name="Richardson P."/>
        </authorList>
    </citation>
    <scope>NUCLEOTIDE SEQUENCE [LARGE SCALE GENOMIC DNA]</scope>
    <source>
        <strain evidence="15">ATCC 35319 / DSM 5812 / JCM 6584 / H10</strain>
    </source>
</reference>
<keyword evidence="4 12" id="KW-0479">Metal-binding</keyword>
<keyword evidence="6 12" id="KW-0408">Iron</keyword>
<dbReference type="UniPathway" id="UPA00344"/>
<accession>B8I2G3</accession>
<dbReference type="GO" id="GO:0051539">
    <property type="term" value="F:4 iron, 4 sulfur cluster binding"/>
    <property type="evidence" value="ECO:0007669"/>
    <property type="project" value="UniProtKB-UniRule"/>
</dbReference>
<evidence type="ECO:0000256" key="12">
    <source>
        <dbReference type="HAMAP-Rule" id="MF_01225"/>
    </source>
</evidence>
<dbReference type="EC" id="4.1.99.22" evidence="1 12"/>
<keyword evidence="10 12" id="KW-0456">Lyase</keyword>
<feature type="binding site" evidence="12">
    <location>
        <begin position="260"/>
        <end position="262"/>
    </location>
    <ligand>
        <name>GTP</name>
        <dbReference type="ChEBI" id="CHEBI:37565"/>
    </ligand>
</feature>
<comment type="function">
    <text evidence="12">Catalyzes the cyclization of GTP to (8S)-3',8-cyclo-7,8-dihydroguanosine 5'-triphosphate.</text>
</comment>
<dbReference type="SUPFAM" id="SSF102114">
    <property type="entry name" value="Radical SAM enzymes"/>
    <property type="match status" value="1"/>
</dbReference>
<keyword evidence="5 12" id="KW-0547">Nucleotide-binding</keyword>
<dbReference type="SMART" id="SM00729">
    <property type="entry name" value="Elp3"/>
    <property type="match status" value="1"/>
</dbReference>
<evidence type="ECO:0000256" key="4">
    <source>
        <dbReference type="ARBA" id="ARBA00022723"/>
    </source>
</evidence>
<organism evidence="14 15">
    <name type="scientific">Ruminiclostridium cellulolyticum (strain ATCC 35319 / DSM 5812 / JCM 6584 / H10)</name>
    <name type="common">Clostridium cellulolyticum</name>
    <dbReference type="NCBI Taxonomy" id="394503"/>
    <lineage>
        <taxon>Bacteria</taxon>
        <taxon>Bacillati</taxon>
        <taxon>Bacillota</taxon>
        <taxon>Clostridia</taxon>
        <taxon>Eubacteriales</taxon>
        <taxon>Oscillospiraceae</taxon>
        <taxon>Ruminiclostridium</taxon>
    </lineage>
</organism>
<dbReference type="InterPro" id="IPR058240">
    <property type="entry name" value="rSAM_sf"/>
</dbReference>
<evidence type="ECO:0000256" key="1">
    <source>
        <dbReference type="ARBA" id="ARBA00012167"/>
    </source>
</evidence>
<keyword evidence="15" id="KW-1185">Reference proteome</keyword>
<comment type="pathway">
    <text evidence="12">Cofactor biosynthesis; molybdopterin biosynthesis.</text>
</comment>
<evidence type="ECO:0000256" key="9">
    <source>
        <dbReference type="ARBA" id="ARBA00023150"/>
    </source>
</evidence>
<dbReference type="InterPro" id="IPR013483">
    <property type="entry name" value="MoaA"/>
</dbReference>
<keyword evidence="9 12" id="KW-0501">Molybdenum cofactor biosynthesis</keyword>
<dbReference type="GO" id="GO:0061799">
    <property type="term" value="F:cyclic pyranopterin monophosphate synthase activity"/>
    <property type="evidence" value="ECO:0007669"/>
    <property type="project" value="TreeGrafter"/>
</dbReference>
<evidence type="ECO:0000256" key="11">
    <source>
        <dbReference type="ARBA" id="ARBA00048697"/>
    </source>
</evidence>
<evidence type="ECO:0000256" key="6">
    <source>
        <dbReference type="ARBA" id="ARBA00023004"/>
    </source>
</evidence>
<dbReference type="PANTHER" id="PTHR22960">
    <property type="entry name" value="MOLYBDOPTERIN COFACTOR SYNTHESIS PROTEIN A"/>
    <property type="match status" value="1"/>
</dbReference>
<evidence type="ECO:0000256" key="7">
    <source>
        <dbReference type="ARBA" id="ARBA00023014"/>
    </source>
</evidence>
<keyword evidence="3 12" id="KW-0949">S-adenosyl-L-methionine</keyword>
<dbReference type="PROSITE" id="PS01305">
    <property type="entry name" value="MOAA_NIFB_PQQE"/>
    <property type="match status" value="1"/>
</dbReference>
<dbReference type="InterPro" id="IPR010505">
    <property type="entry name" value="MoaA_twitch"/>
</dbReference>
<feature type="binding site" evidence="12">
    <location>
        <position position="23"/>
    </location>
    <ligand>
        <name>[4Fe-4S] cluster</name>
        <dbReference type="ChEBI" id="CHEBI:49883"/>
        <label>1</label>
        <note>4Fe-4S-S-AdoMet</note>
    </ligand>
</feature>
<dbReference type="Pfam" id="PF06463">
    <property type="entry name" value="Mob_synth_C"/>
    <property type="match status" value="1"/>
</dbReference>
<proteinExistence type="inferred from homology"/>